<dbReference type="STRING" id="133385.A0A2T9YRA0"/>
<dbReference type="InterPro" id="IPR001494">
    <property type="entry name" value="Importin-beta_N"/>
</dbReference>
<dbReference type="Pfam" id="PF18784">
    <property type="entry name" value="CRM1_repeat_2"/>
    <property type="match status" value="1"/>
</dbReference>
<dbReference type="InterPro" id="IPR014877">
    <property type="entry name" value="XPO1_C_dom"/>
</dbReference>
<dbReference type="GO" id="GO:0005049">
    <property type="term" value="F:nuclear export signal receptor activity"/>
    <property type="evidence" value="ECO:0007669"/>
    <property type="project" value="InterPro"/>
</dbReference>
<dbReference type="EMBL" id="MBFR01000073">
    <property type="protein sequence ID" value="PVU94831.1"/>
    <property type="molecule type" value="Genomic_DNA"/>
</dbReference>
<reference evidence="10 11" key="1">
    <citation type="journal article" date="2018" name="MBio">
        <title>Comparative Genomics Reveals the Core Gene Toolbox for the Fungus-Insect Symbiosis.</title>
        <authorList>
            <person name="Wang Y."/>
            <person name="Stata M."/>
            <person name="Wang W."/>
            <person name="Stajich J.E."/>
            <person name="White M.M."/>
            <person name="Moncalvo J.M."/>
        </authorList>
    </citation>
    <scope>NUCLEOTIDE SEQUENCE [LARGE SCALE GENOMIC DNA]</scope>
    <source>
        <strain evidence="10 11">SWE-8-4</strain>
    </source>
</reference>
<keyword evidence="11" id="KW-1185">Reference proteome</keyword>
<proteinExistence type="inferred from homology"/>
<comment type="similarity">
    <text evidence="2">Belongs to the exportin family.</text>
</comment>
<dbReference type="AlphaFoldDB" id="A0A2T9YRA0"/>
<dbReference type="GO" id="GO:0051028">
    <property type="term" value="P:mRNA transport"/>
    <property type="evidence" value="ECO:0007669"/>
    <property type="project" value="UniProtKB-KW"/>
</dbReference>
<evidence type="ECO:0000256" key="2">
    <source>
        <dbReference type="ARBA" id="ARBA00009466"/>
    </source>
</evidence>
<feature type="region of interest" description="Disordered" evidence="8">
    <location>
        <begin position="1033"/>
        <end position="1059"/>
    </location>
</feature>
<keyword evidence="5" id="KW-0653">Protein transport</keyword>
<dbReference type="OrthoDB" id="27218at2759"/>
<dbReference type="Pfam" id="PF08767">
    <property type="entry name" value="CRM1_C"/>
    <property type="match status" value="1"/>
</dbReference>
<dbReference type="InterPro" id="IPR016024">
    <property type="entry name" value="ARM-type_fold"/>
</dbReference>
<dbReference type="Pfam" id="PF18787">
    <property type="entry name" value="CRM1_repeat_3"/>
    <property type="match status" value="1"/>
</dbReference>
<evidence type="ECO:0000256" key="7">
    <source>
        <dbReference type="ARBA" id="ARBA00073514"/>
    </source>
</evidence>
<dbReference type="Pfam" id="PF08389">
    <property type="entry name" value="Xpo1"/>
    <property type="match status" value="1"/>
</dbReference>
<dbReference type="InterPro" id="IPR045065">
    <property type="entry name" value="XPO1/5"/>
</dbReference>
<dbReference type="PANTHER" id="PTHR11223:SF2">
    <property type="entry name" value="EXPORTIN-1"/>
    <property type="match status" value="1"/>
</dbReference>
<feature type="compositionally biased region" description="Basic and acidic residues" evidence="8">
    <location>
        <begin position="1033"/>
        <end position="1042"/>
    </location>
</feature>
<comment type="caution">
    <text evidence="10">The sequence shown here is derived from an EMBL/GenBank/DDBJ whole genome shotgun (WGS) entry which is preliminary data.</text>
</comment>
<dbReference type="Pfam" id="PF18777">
    <property type="entry name" value="CRM1_repeat"/>
    <property type="match status" value="1"/>
</dbReference>
<organism evidence="10 11">
    <name type="scientific">Smittium simulii</name>
    <dbReference type="NCBI Taxonomy" id="133385"/>
    <lineage>
        <taxon>Eukaryota</taxon>
        <taxon>Fungi</taxon>
        <taxon>Fungi incertae sedis</taxon>
        <taxon>Zoopagomycota</taxon>
        <taxon>Kickxellomycotina</taxon>
        <taxon>Harpellomycetes</taxon>
        <taxon>Harpellales</taxon>
        <taxon>Legeriomycetaceae</taxon>
        <taxon>Smittium</taxon>
    </lineage>
</organism>
<dbReference type="GO" id="GO:0000055">
    <property type="term" value="P:ribosomal large subunit export from nucleus"/>
    <property type="evidence" value="ECO:0007669"/>
    <property type="project" value="TreeGrafter"/>
</dbReference>
<dbReference type="SMART" id="SM01102">
    <property type="entry name" value="CRM1_C"/>
    <property type="match status" value="1"/>
</dbReference>
<protein>
    <recommendedName>
        <fullName evidence="7">Exportin-1</fullName>
    </recommendedName>
</protein>
<dbReference type="InterPro" id="IPR013598">
    <property type="entry name" value="Exportin-1/Importin-b-like"/>
</dbReference>
<dbReference type="FunFam" id="1.25.10.10:FF:001255">
    <property type="entry name" value="Exportin 1"/>
    <property type="match status" value="1"/>
</dbReference>
<dbReference type="PROSITE" id="PS50166">
    <property type="entry name" value="IMPORTIN_B_NT"/>
    <property type="match status" value="1"/>
</dbReference>
<dbReference type="Proteomes" id="UP000245383">
    <property type="component" value="Unassembled WGS sequence"/>
</dbReference>
<feature type="domain" description="Importin N-terminal" evidence="9">
    <location>
        <begin position="34"/>
        <end position="100"/>
    </location>
</feature>
<dbReference type="PANTHER" id="PTHR11223">
    <property type="entry name" value="EXPORTIN 1/5"/>
    <property type="match status" value="1"/>
</dbReference>
<evidence type="ECO:0000256" key="5">
    <source>
        <dbReference type="ARBA" id="ARBA00022927"/>
    </source>
</evidence>
<name>A0A2T9YRA0_9FUNG</name>
<evidence type="ECO:0000256" key="3">
    <source>
        <dbReference type="ARBA" id="ARBA00022448"/>
    </source>
</evidence>
<dbReference type="Pfam" id="PF03810">
    <property type="entry name" value="IBN_N"/>
    <property type="match status" value="1"/>
</dbReference>
<evidence type="ECO:0000313" key="10">
    <source>
        <dbReference type="EMBL" id="PVU94831.1"/>
    </source>
</evidence>
<dbReference type="GO" id="GO:0006611">
    <property type="term" value="P:protein export from nucleus"/>
    <property type="evidence" value="ECO:0007669"/>
    <property type="project" value="InterPro"/>
</dbReference>
<sequence>MEEILDFSKDLDVNLLDTVVNRFYTGSGKDQQLAQQILTQFQESDETWAKVDKILETSKLIQTKFIGLQILEKLIQTKWKVVPKEQQNGIKNYIVDTIIQSSTTEQSLRENKVYISKLNLILVQLLKQEWPDNWPTFIPELLSSSKTNIYLCENNMEILKLLSEEVFDFSAEKLTQSKAGELKLRMTGEFSEIFQLCIEIFKNAMQPSLVRATLETFLRFLSWIPLGYIFETDFIEDICTRFLDPRETRNQVFKCLTEISAFQVEENYQPKMVSIFTIAMGALEKTLGSMTDFKSQWDDLDIDEQELIQNSVHFLTSYLGNQLSLVEAYADMKLVLTAHEYLIQIMTIDDNEIYKVCLEYFHSFIKNLYEGSRSINQTGLLNLGRTPKQSRHLMYESVLSTLRVTLIDTMAKPEEVLIVENEDGEIVREFIKETDSLVLYTSQRECLVLLTHLNSEDMENIMMAKLSHQLDQSEWSWNNLNSLCWAFGSISGSMNEDQERKFLVVIIKGLLGLCELVKGKDNKAVVASNIMYVVGQYPRFLKAHWKFLKTVANKLFEFMHELHPGVRDMACDTFTKISDKCKKHFVVLQQDESIPFISEILANIDSITSDLEPQQINTFFNALGRIIESQNNPTVRNHLIVELMRIPNLTWDEILQTAMKDQTLLDKIETNKALLNVLKINVSACEPIGSSFLPQLAHLYLDMLGIYSELSQRINKELSTNGDIAARYSNVRAMLSVKREILNLIEVYISKCQNTDLNAVYQNIIPPLFDTILPDFLSSAPSTRLSNILTCLSSVVKVLGEMLADQIYTIFDSAILPTLNMINKDFSEFPDHRVAFFSLLEQLSTKMFRSLLTLPSENFKLYIDSIIWGFKHTTRDISEMSLVICYELVNSFANSDPTAANFFFKTYFIHLLQDILYVLTDSDHKSGFNSQCQVLLRLVQIVQSPLLTAPIYDSSQNFSSNTEYVYKYIIDLISGAFPNLNHVQVEGFVTDIFELSADLNVFNSAIRDFLINLKCFSGDNTELFIAERERDVSARKESERLAASKIPGMLKPSEMSDDL</sequence>
<evidence type="ECO:0000256" key="8">
    <source>
        <dbReference type="SAM" id="MobiDB-lite"/>
    </source>
</evidence>
<dbReference type="InterPro" id="IPR040485">
    <property type="entry name" value="XPO1_repeat_3"/>
</dbReference>
<evidence type="ECO:0000256" key="1">
    <source>
        <dbReference type="ARBA" id="ARBA00004123"/>
    </source>
</evidence>
<evidence type="ECO:0000259" key="9">
    <source>
        <dbReference type="PROSITE" id="PS50166"/>
    </source>
</evidence>
<dbReference type="InterPro" id="IPR041123">
    <property type="entry name" value="CRM1_repeat"/>
</dbReference>
<comment type="subcellular location">
    <subcellularLocation>
        <location evidence="1">Nucleus</location>
    </subcellularLocation>
</comment>
<dbReference type="GO" id="GO:0000056">
    <property type="term" value="P:ribosomal small subunit export from nucleus"/>
    <property type="evidence" value="ECO:0007669"/>
    <property type="project" value="TreeGrafter"/>
</dbReference>
<dbReference type="GO" id="GO:0005634">
    <property type="term" value="C:nucleus"/>
    <property type="evidence" value="ECO:0007669"/>
    <property type="project" value="UniProtKB-SubCell"/>
</dbReference>
<dbReference type="GO" id="GO:0031267">
    <property type="term" value="F:small GTPase binding"/>
    <property type="evidence" value="ECO:0007669"/>
    <property type="project" value="InterPro"/>
</dbReference>
<evidence type="ECO:0000313" key="11">
    <source>
        <dbReference type="Proteomes" id="UP000245383"/>
    </source>
</evidence>
<dbReference type="SUPFAM" id="SSF48371">
    <property type="entry name" value="ARM repeat"/>
    <property type="match status" value="1"/>
</dbReference>
<keyword evidence="3" id="KW-0813">Transport</keyword>
<dbReference type="Gene3D" id="1.25.10.10">
    <property type="entry name" value="Leucine-rich Repeat Variant"/>
    <property type="match status" value="1"/>
</dbReference>
<gene>
    <name evidence="10" type="ORF">BB561_002230</name>
</gene>
<keyword evidence="6" id="KW-0539">Nucleus</keyword>
<dbReference type="GO" id="GO:0005737">
    <property type="term" value="C:cytoplasm"/>
    <property type="evidence" value="ECO:0007669"/>
    <property type="project" value="TreeGrafter"/>
</dbReference>
<evidence type="ECO:0000256" key="6">
    <source>
        <dbReference type="ARBA" id="ARBA00023242"/>
    </source>
</evidence>
<dbReference type="InterPro" id="IPR011989">
    <property type="entry name" value="ARM-like"/>
</dbReference>
<accession>A0A2T9YRA0</accession>
<dbReference type="SMART" id="SM00913">
    <property type="entry name" value="IBN_N"/>
    <property type="match status" value="1"/>
</dbReference>
<keyword evidence="4" id="KW-0509">mRNA transport</keyword>
<dbReference type="InterPro" id="IPR041235">
    <property type="entry name" value="Exp1_repeat_2"/>
</dbReference>
<evidence type="ECO:0000256" key="4">
    <source>
        <dbReference type="ARBA" id="ARBA00022816"/>
    </source>
</evidence>